<feature type="transmembrane region" description="Helical" evidence="11">
    <location>
        <begin position="369"/>
        <end position="390"/>
    </location>
</feature>
<evidence type="ECO:0000313" key="14">
    <source>
        <dbReference type="Proteomes" id="UP001236014"/>
    </source>
</evidence>
<dbReference type="InterPro" id="IPR020846">
    <property type="entry name" value="MFS_dom"/>
</dbReference>
<feature type="transmembrane region" description="Helical" evidence="11">
    <location>
        <begin position="396"/>
        <end position="417"/>
    </location>
</feature>
<feature type="transmembrane region" description="Helical" evidence="11">
    <location>
        <begin position="187"/>
        <end position="206"/>
    </location>
</feature>
<feature type="transmembrane region" description="Helical" evidence="11">
    <location>
        <begin position="115"/>
        <end position="140"/>
    </location>
</feature>
<evidence type="ECO:0000259" key="12">
    <source>
        <dbReference type="PROSITE" id="PS50850"/>
    </source>
</evidence>
<evidence type="ECO:0000256" key="1">
    <source>
        <dbReference type="ARBA" id="ARBA00004651"/>
    </source>
</evidence>
<dbReference type="PROSITE" id="PS00217">
    <property type="entry name" value="SUGAR_TRANSPORT_2"/>
    <property type="match status" value="1"/>
</dbReference>
<dbReference type="Gene3D" id="1.20.1250.20">
    <property type="entry name" value="MFS general substrate transporter like domains"/>
    <property type="match status" value="1"/>
</dbReference>
<feature type="transmembrane region" description="Helical" evidence="11">
    <location>
        <begin position="273"/>
        <end position="293"/>
    </location>
</feature>
<dbReference type="CDD" id="cd17369">
    <property type="entry name" value="MFS_ShiA_like"/>
    <property type="match status" value="1"/>
</dbReference>
<keyword evidence="14" id="KW-1185">Reference proteome</keyword>
<keyword evidence="6" id="KW-0769">Symport</keyword>
<reference evidence="13 14" key="1">
    <citation type="submission" date="2023-06" db="EMBL/GenBank/DDBJ databases">
        <authorList>
            <person name="Oyuntsetseg B."/>
            <person name="Kim S.B."/>
        </authorList>
    </citation>
    <scope>NUCLEOTIDE SEQUENCE [LARGE SCALE GENOMIC DNA]</scope>
    <source>
        <strain evidence="13 14">2-15</strain>
    </source>
</reference>
<dbReference type="Proteomes" id="UP001236014">
    <property type="component" value="Chromosome"/>
</dbReference>
<comment type="function">
    <text evidence="9">May be a proton symporter involved in the uptake of osmolytes such as proline and glycine betaine.</text>
</comment>
<dbReference type="KEGG" id="acab:QRX50_14520"/>
<feature type="transmembrane region" description="Helical" evidence="11">
    <location>
        <begin position="330"/>
        <end position="348"/>
    </location>
</feature>
<protein>
    <recommendedName>
        <fullName evidence="10">Putative proline/betaine transporter</fullName>
    </recommendedName>
</protein>
<sequence>MSQVSPPPRQMRKNILVSVAGSAIEWYDFFIYASASALVLNKLFFPSVDSVAGTLLAFSTFAVGFLIRPVGAAVFGHFGDKFGRKPALVTAMMIMGGATTAIGLLPSYATLGVAAPILLVVLRLVQGLALGGQWGGAVLLVTESAPEGKRGFYGSFAQLGVPIALIFSNVMFLILSAALSQDAFLSWGWRIPFLLSILLIAVGLYAQSRASETHAAPAEEPAQRRAPLLELLRSHPKQILLAAGATVINGGAYYLLTVYILSYATQALGVPRGTILVAVLISAVASGLTIPAAAALSDRVGRRRVFLSGAAGLAVWGFPMFLLVNTGSPVLITVALVVAQVIFSLTYGPCPALFSEMFGARVRYSGVSVGYQIGAVAGGALAPIIATSLFAEFQSANAIALYLALMAAVSFVAVFLVTESVRRKGTVGTPLATPVD</sequence>
<evidence type="ECO:0000256" key="2">
    <source>
        <dbReference type="ARBA" id="ARBA00008240"/>
    </source>
</evidence>
<evidence type="ECO:0000256" key="9">
    <source>
        <dbReference type="ARBA" id="ARBA00037295"/>
    </source>
</evidence>
<keyword evidence="5 11" id="KW-0812">Transmembrane</keyword>
<keyword evidence="7 11" id="KW-1133">Transmembrane helix</keyword>
<feature type="transmembrane region" description="Helical" evidence="11">
    <location>
        <begin position="152"/>
        <end position="175"/>
    </location>
</feature>
<dbReference type="RefSeq" id="WP_285972462.1">
    <property type="nucleotide sequence ID" value="NZ_CP127294.1"/>
</dbReference>
<evidence type="ECO:0000313" key="13">
    <source>
        <dbReference type="EMBL" id="WIX81881.1"/>
    </source>
</evidence>
<dbReference type="PANTHER" id="PTHR43045">
    <property type="entry name" value="SHIKIMATE TRANSPORTER"/>
    <property type="match status" value="1"/>
</dbReference>
<proteinExistence type="inferred from homology"/>
<dbReference type="SUPFAM" id="SSF103473">
    <property type="entry name" value="MFS general substrate transporter"/>
    <property type="match status" value="1"/>
</dbReference>
<dbReference type="InterPro" id="IPR005829">
    <property type="entry name" value="Sugar_transporter_CS"/>
</dbReference>
<dbReference type="InterPro" id="IPR011701">
    <property type="entry name" value="MFS"/>
</dbReference>
<dbReference type="PROSITE" id="PS50850">
    <property type="entry name" value="MFS"/>
    <property type="match status" value="1"/>
</dbReference>
<gene>
    <name evidence="13" type="ORF">QRX50_14520</name>
</gene>
<evidence type="ECO:0000256" key="7">
    <source>
        <dbReference type="ARBA" id="ARBA00022989"/>
    </source>
</evidence>
<feature type="transmembrane region" description="Helical" evidence="11">
    <location>
        <begin position="87"/>
        <end position="109"/>
    </location>
</feature>
<dbReference type="AlphaFoldDB" id="A0A9Y2MX40"/>
<feature type="transmembrane region" description="Helical" evidence="11">
    <location>
        <begin position="55"/>
        <end position="75"/>
    </location>
</feature>
<name>A0A9Y2MX40_9PSEU</name>
<dbReference type="InterPro" id="IPR036259">
    <property type="entry name" value="MFS_trans_sf"/>
</dbReference>
<comment type="similarity">
    <text evidence="2">Belongs to the major facilitator superfamily. Metabolite:H+ Symporter (MHS) family (TC 2.A.1.6) family.</text>
</comment>
<dbReference type="PROSITE" id="PS00216">
    <property type="entry name" value="SUGAR_TRANSPORT_1"/>
    <property type="match status" value="1"/>
</dbReference>
<feature type="transmembrane region" description="Helical" evidence="11">
    <location>
        <begin position="15"/>
        <end position="35"/>
    </location>
</feature>
<organism evidence="13 14">
    <name type="scientific">Amycolatopsis carbonis</name>
    <dbReference type="NCBI Taxonomy" id="715471"/>
    <lineage>
        <taxon>Bacteria</taxon>
        <taxon>Bacillati</taxon>
        <taxon>Actinomycetota</taxon>
        <taxon>Actinomycetes</taxon>
        <taxon>Pseudonocardiales</taxon>
        <taxon>Pseudonocardiaceae</taxon>
        <taxon>Amycolatopsis</taxon>
    </lineage>
</organism>
<evidence type="ECO:0000256" key="8">
    <source>
        <dbReference type="ARBA" id="ARBA00023136"/>
    </source>
</evidence>
<evidence type="ECO:0000256" key="11">
    <source>
        <dbReference type="SAM" id="Phobius"/>
    </source>
</evidence>
<feature type="transmembrane region" description="Helical" evidence="11">
    <location>
        <begin position="305"/>
        <end position="324"/>
    </location>
</feature>
<evidence type="ECO:0000256" key="5">
    <source>
        <dbReference type="ARBA" id="ARBA00022692"/>
    </source>
</evidence>
<evidence type="ECO:0000256" key="4">
    <source>
        <dbReference type="ARBA" id="ARBA00022475"/>
    </source>
</evidence>
<keyword evidence="4" id="KW-1003">Cell membrane</keyword>
<evidence type="ECO:0000256" key="3">
    <source>
        <dbReference type="ARBA" id="ARBA00022448"/>
    </source>
</evidence>
<keyword evidence="3" id="KW-0813">Transport</keyword>
<feature type="transmembrane region" description="Helical" evidence="11">
    <location>
        <begin position="239"/>
        <end position="261"/>
    </location>
</feature>
<dbReference type="FunFam" id="1.20.1250.20:FF:000001">
    <property type="entry name" value="Dicarboxylate MFS transporter"/>
    <property type="match status" value="1"/>
</dbReference>
<accession>A0A9Y2MX40</accession>
<evidence type="ECO:0000256" key="10">
    <source>
        <dbReference type="ARBA" id="ARBA00039918"/>
    </source>
</evidence>
<keyword evidence="8 11" id="KW-0472">Membrane</keyword>
<dbReference type="PANTHER" id="PTHR43045:SF1">
    <property type="entry name" value="SHIKIMATE TRANSPORTER"/>
    <property type="match status" value="1"/>
</dbReference>
<dbReference type="GO" id="GO:0005886">
    <property type="term" value="C:plasma membrane"/>
    <property type="evidence" value="ECO:0007669"/>
    <property type="project" value="UniProtKB-SubCell"/>
</dbReference>
<feature type="domain" description="Major facilitator superfamily (MFS) profile" evidence="12">
    <location>
        <begin position="14"/>
        <end position="422"/>
    </location>
</feature>
<evidence type="ECO:0000256" key="6">
    <source>
        <dbReference type="ARBA" id="ARBA00022847"/>
    </source>
</evidence>
<comment type="subcellular location">
    <subcellularLocation>
        <location evidence="1">Cell membrane</location>
        <topology evidence="1">Multi-pass membrane protein</topology>
    </subcellularLocation>
</comment>
<dbReference type="EMBL" id="CP127294">
    <property type="protein sequence ID" value="WIX81881.1"/>
    <property type="molecule type" value="Genomic_DNA"/>
</dbReference>
<dbReference type="GO" id="GO:0015293">
    <property type="term" value="F:symporter activity"/>
    <property type="evidence" value="ECO:0007669"/>
    <property type="project" value="UniProtKB-KW"/>
</dbReference>
<dbReference type="Pfam" id="PF07690">
    <property type="entry name" value="MFS_1"/>
    <property type="match status" value="1"/>
</dbReference>